<dbReference type="PANTHER" id="PTHR11122">
    <property type="entry name" value="APOSPORY-ASSOCIATED PROTEIN C-RELATED"/>
    <property type="match status" value="1"/>
</dbReference>
<dbReference type="AlphaFoldDB" id="A0A4P9ZSD2"/>
<dbReference type="Pfam" id="PF01263">
    <property type="entry name" value="Aldose_epim"/>
    <property type="match status" value="1"/>
</dbReference>
<dbReference type="GO" id="GO:0030246">
    <property type="term" value="F:carbohydrate binding"/>
    <property type="evidence" value="ECO:0007669"/>
    <property type="project" value="InterPro"/>
</dbReference>
<feature type="active site" evidence="5">
    <location>
        <position position="267"/>
    </location>
</feature>
<name>A0A4P9ZSD2_9FUNG</name>
<accession>A0A4P9ZSD2</accession>
<evidence type="ECO:0000256" key="1">
    <source>
        <dbReference type="ARBA" id="ARBA00001096"/>
    </source>
</evidence>
<dbReference type="GO" id="GO:0047938">
    <property type="term" value="F:glucose-6-phosphate 1-epimerase activity"/>
    <property type="evidence" value="ECO:0007669"/>
    <property type="project" value="UniProtKB-EC"/>
</dbReference>
<keyword evidence="4" id="KW-0413">Isomerase</keyword>
<evidence type="ECO:0000256" key="4">
    <source>
        <dbReference type="ARBA" id="ARBA00023235"/>
    </source>
</evidence>
<dbReference type="CDD" id="cd09020">
    <property type="entry name" value="D-hex-6-P-epi_like"/>
    <property type="match status" value="1"/>
</dbReference>
<feature type="binding site" evidence="6">
    <location>
        <position position="91"/>
    </location>
    <ligand>
        <name>substrate</name>
    </ligand>
</feature>
<evidence type="ECO:0000256" key="3">
    <source>
        <dbReference type="ARBA" id="ARBA00012083"/>
    </source>
</evidence>
<dbReference type="PIRSF" id="PIRSF016020">
    <property type="entry name" value="PHexose_mutarotase"/>
    <property type="match status" value="1"/>
</dbReference>
<dbReference type="GO" id="GO:0005737">
    <property type="term" value="C:cytoplasm"/>
    <property type="evidence" value="ECO:0007669"/>
    <property type="project" value="TreeGrafter"/>
</dbReference>
<evidence type="ECO:0000256" key="2">
    <source>
        <dbReference type="ARBA" id="ARBA00005866"/>
    </source>
</evidence>
<evidence type="ECO:0000256" key="5">
    <source>
        <dbReference type="PIRSR" id="PIRSR016020-1"/>
    </source>
</evidence>
<feature type="binding site" evidence="6">
    <location>
        <position position="67"/>
    </location>
    <ligand>
        <name>substrate</name>
    </ligand>
</feature>
<evidence type="ECO:0000313" key="7">
    <source>
        <dbReference type="EMBL" id="RKP36476.1"/>
    </source>
</evidence>
<dbReference type="SUPFAM" id="SSF74650">
    <property type="entry name" value="Galactose mutarotase-like"/>
    <property type="match status" value="1"/>
</dbReference>
<keyword evidence="8" id="KW-1185">Reference proteome</keyword>
<feature type="active site" evidence="5">
    <location>
        <position position="163"/>
    </location>
</feature>
<dbReference type="InterPro" id="IPR011013">
    <property type="entry name" value="Gal_mutarotase_sf_dom"/>
</dbReference>
<feature type="binding site" evidence="6">
    <location>
        <position position="86"/>
    </location>
    <ligand>
        <name>substrate</name>
    </ligand>
</feature>
<dbReference type="Proteomes" id="UP000268162">
    <property type="component" value="Unassembled WGS sequence"/>
</dbReference>
<dbReference type="GO" id="GO:0005975">
    <property type="term" value="P:carbohydrate metabolic process"/>
    <property type="evidence" value="ECO:0007669"/>
    <property type="project" value="InterPro"/>
</dbReference>
<comment type="similarity">
    <text evidence="2">Belongs to the glucose-6-phosphate 1-epimerase family.</text>
</comment>
<evidence type="ECO:0000256" key="6">
    <source>
        <dbReference type="PIRSR" id="PIRSR016020-2"/>
    </source>
</evidence>
<organism evidence="7 8">
    <name type="scientific">Dimargaris cristalligena</name>
    <dbReference type="NCBI Taxonomy" id="215637"/>
    <lineage>
        <taxon>Eukaryota</taxon>
        <taxon>Fungi</taxon>
        <taxon>Fungi incertae sedis</taxon>
        <taxon>Zoopagomycota</taxon>
        <taxon>Kickxellomycotina</taxon>
        <taxon>Dimargaritomycetes</taxon>
        <taxon>Dimargaritales</taxon>
        <taxon>Dimargaritaceae</taxon>
        <taxon>Dimargaris</taxon>
    </lineage>
</organism>
<dbReference type="EC" id="5.1.3.15" evidence="3"/>
<sequence>PNSPPVPMSVQVVERNQQVDKVVLKHVSGATCEVRTLGATVTSWVVQDRERLFLSQKAVLNGTKAIRGGIPLVFPQFGQGPLMPGQHGFARNLVWEYQGVTRADPEEVMVCFRLRDSAATRASGWAHAFKLSYLVTLTATTLGTHLAVTNIDKTAFRFTPLLHTYFATPDIKEVKIRGLQGLNYTDKTADNAVVYEDRAALTFDGEVDRIYHGTPDQLLVVVSPPLDVIEVKSINFRDTVVWNPWIEKAQAMSDFADDEYRHMFCVESGSVHEAVSLSPSQTWEAGQVLVIKE</sequence>
<feature type="non-terminal residue" evidence="7">
    <location>
        <position position="1"/>
    </location>
</feature>
<protein>
    <recommendedName>
        <fullName evidence="3">glucose-6-phosphate 1-epimerase</fullName>
        <ecNumber evidence="3">5.1.3.15</ecNumber>
    </recommendedName>
</protein>
<dbReference type="InterPro" id="IPR014718">
    <property type="entry name" value="GH-type_carb-bd"/>
</dbReference>
<proteinExistence type="inferred from homology"/>
<dbReference type="EMBL" id="ML002647">
    <property type="protein sequence ID" value="RKP36476.1"/>
    <property type="molecule type" value="Genomic_DNA"/>
</dbReference>
<dbReference type="InterPro" id="IPR025532">
    <property type="entry name" value="G6P_1-epimerase"/>
</dbReference>
<dbReference type="Gene3D" id="2.70.98.10">
    <property type="match status" value="1"/>
</dbReference>
<evidence type="ECO:0000313" key="8">
    <source>
        <dbReference type="Proteomes" id="UP000268162"/>
    </source>
</evidence>
<gene>
    <name evidence="7" type="ORF">BJ085DRAFT_22793</name>
</gene>
<comment type="catalytic activity">
    <reaction evidence="1">
        <text>alpha-D-glucose 6-phosphate = beta-D-glucose 6-phosphate</text>
        <dbReference type="Rhea" id="RHEA:16249"/>
        <dbReference type="ChEBI" id="CHEBI:58225"/>
        <dbReference type="ChEBI" id="CHEBI:58247"/>
        <dbReference type="EC" id="5.1.3.15"/>
    </reaction>
</comment>
<reference evidence="8" key="1">
    <citation type="journal article" date="2018" name="Nat. Microbiol.">
        <title>Leveraging single-cell genomics to expand the fungal tree of life.</title>
        <authorList>
            <person name="Ahrendt S.R."/>
            <person name="Quandt C.A."/>
            <person name="Ciobanu D."/>
            <person name="Clum A."/>
            <person name="Salamov A."/>
            <person name="Andreopoulos B."/>
            <person name="Cheng J.F."/>
            <person name="Woyke T."/>
            <person name="Pelin A."/>
            <person name="Henrissat B."/>
            <person name="Reynolds N.K."/>
            <person name="Benny G.L."/>
            <person name="Smith M.E."/>
            <person name="James T.Y."/>
            <person name="Grigoriev I.V."/>
        </authorList>
    </citation>
    <scope>NUCLEOTIDE SEQUENCE [LARGE SCALE GENOMIC DNA]</scope>
    <source>
        <strain evidence="8">RSA 468</strain>
    </source>
</reference>
<dbReference type="InterPro" id="IPR008183">
    <property type="entry name" value="Aldose_1/G6P_1-epimerase"/>
</dbReference>
<dbReference type="STRING" id="215637.A0A4P9ZSD2"/>
<dbReference type="PANTHER" id="PTHR11122:SF13">
    <property type="entry name" value="GLUCOSE-6-PHOSPHATE 1-EPIMERASE"/>
    <property type="match status" value="1"/>
</dbReference>